<proteinExistence type="predicted"/>
<evidence type="ECO:0000313" key="2">
    <source>
        <dbReference type="Proteomes" id="UP001066276"/>
    </source>
</evidence>
<reference evidence="1" key="1">
    <citation type="journal article" date="2022" name="bioRxiv">
        <title>Sequencing and chromosome-scale assembly of the giantPleurodeles waltlgenome.</title>
        <authorList>
            <person name="Brown T."/>
            <person name="Elewa A."/>
            <person name="Iarovenko S."/>
            <person name="Subramanian E."/>
            <person name="Araus A.J."/>
            <person name="Petzold A."/>
            <person name="Susuki M."/>
            <person name="Suzuki K.-i.T."/>
            <person name="Hayashi T."/>
            <person name="Toyoda A."/>
            <person name="Oliveira C."/>
            <person name="Osipova E."/>
            <person name="Leigh N.D."/>
            <person name="Simon A."/>
            <person name="Yun M.H."/>
        </authorList>
    </citation>
    <scope>NUCLEOTIDE SEQUENCE</scope>
    <source>
        <strain evidence="1">20211129_DDA</strain>
        <tissue evidence="1">Liver</tissue>
    </source>
</reference>
<organism evidence="1 2">
    <name type="scientific">Pleurodeles waltl</name>
    <name type="common">Iberian ribbed newt</name>
    <dbReference type="NCBI Taxonomy" id="8319"/>
    <lineage>
        <taxon>Eukaryota</taxon>
        <taxon>Metazoa</taxon>
        <taxon>Chordata</taxon>
        <taxon>Craniata</taxon>
        <taxon>Vertebrata</taxon>
        <taxon>Euteleostomi</taxon>
        <taxon>Amphibia</taxon>
        <taxon>Batrachia</taxon>
        <taxon>Caudata</taxon>
        <taxon>Salamandroidea</taxon>
        <taxon>Salamandridae</taxon>
        <taxon>Pleurodelinae</taxon>
        <taxon>Pleurodeles</taxon>
    </lineage>
</organism>
<comment type="caution">
    <text evidence="1">The sequence shown here is derived from an EMBL/GenBank/DDBJ whole genome shotgun (WGS) entry which is preliminary data.</text>
</comment>
<name>A0AAV7PUG8_PLEWA</name>
<keyword evidence="2" id="KW-1185">Reference proteome</keyword>
<protein>
    <submittedName>
        <fullName evidence="1">Uncharacterized protein</fullName>
    </submittedName>
</protein>
<accession>A0AAV7PUG8</accession>
<dbReference type="EMBL" id="JANPWB010000011">
    <property type="protein sequence ID" value="KAJ1131961.1"/>
    <property type="molecule type" value="Genomic_DNA"/>
</dbReference>
<dbReference type="Proteomes" id="UP001066276">
    <property type="component" value="Chromosome 7"/>
</dbReference>
<sequence>MARESRERGLEKPAVRRYSAVSWPRAMRVTFSQSCSFSPRYVQPRFPRHASHCHDQRLMKAIILCHVHAHQGIFLRKLRRATK</sequence>
<gene>
    <name evidence="1" type="ORF">NDU88_010291</name>
</gene>
<evidence type="ECO:0000313" key="1">
    <source>
        <dbReference type="EMBL" id="KAJ1131961.1"/>
    </source>
</evidence>
<dbReference type="AlphaFoldDB" id="A0AAV7PUG8"/>